<dbReference type="FunCoup" id="A0A059A7U5">
    <property type="interactions" value="1829"/>
</dbReference>
<dbReference type="STRING" id="71139.A0A059A7U5"/>
<dbReference type="PANTHER" id="PTHR36807:SF2">
    <property type="entry name" value="PHOSPHOGLYCOLATE PHOSPHATASE"/>
    <property type="match status" value="1"/>
</dbReference>
<dbReference type="OMA" id="HCIEISH"/>
<accession>A0A059A7U5</accession>
<evidence type="ECO:0000313" key="1">
    <source>
        <dbReference type="EMBL" id="KCW50177.1"/>
    </source>
</evidence>
<sequence length="522" mass="58214">MAAAAAAAACTKLHSRGGAVNGGGFDRRLRFRRRGYVSSDVIRLPRGGTRRLSIGTAKRRLDFQHKASSVGCRCVASLVDFDGATALEFTAMVDQALLMASILLTYMAGVVPIGKPRFSPRRIISDDGAIDEGPTMSGSDVKADYHCQKCAWDVIKGKLVESLEAIDHASVSEDTIQELEKLHAKKPLSLNAIARGPRLRLVWAVLTHLEKEVDSIPEGFEKGTVEDWLVLFSGIIQSSSRPVCVAWLDNELSERSSDVKEALVTLILQKLEGDSTVLQKIRRLGKEDLFAELLCFLKFGSLRKDCYYNSCLFVSQGISILEDLVIAIADGIASIYLELISVDGNLSNEMNNLDLALCSLSTRALQRLRNEVALNLWLHQNIEAVVSMYEDRFDLHILQSQPVEEPSKSISENLGWWDKYFGKKSGTRTSLLHHVVIGHFSMPVKRTKELRALTGWRYYFSLFLELSDITAPVIRTFFKKVSDAISFFLVCLIGRSLGLIYTGIRQSLGWKQWKLQDARILL</sequence>
<proteinExistence type="predicted"/>
<dbReference type="EMBL" id="KK198763">
    <property type="protein sequence ID" value="KCW50177.1"/>
    <property type="molecule type" value="Genomic_DNA"/>
</dbReference>
<name>A0A059A7U5_EUCGR</name>
<dbReference type="AlphaFoldDB" id="A0A059A7U5"/>
<dbReference type="InterPro" id="IPR022552">
    <property type="entry name" value="UPF_Ycf55"/>
</dbReference>
<dbReference type="Gramene" id="KCW50177">
    <property type="protein sequence ID" value="KCW50177"/>
    <property type="gene ID" value="EUGRSUZ_K03608"/>
</dbReference>
<reference evidence="1" key="1">
    <citation type="submission" date="2013-07" db="EMBL/GenBank/DDBJ databases">
        <title>The genome of Eucalyptus grandis.</title>
        <authorList>
            <person name="Schmutz J."/>
            <person name="Hayes R."/>
            <person name="Myburg A."/>
            <person name="Tuskan G."/>
            <person name="Grattapaglia D."/>
            <person name="Rokhsar D.S."/>
        </authorList>
    </citation>
    <scope>NUCLEOTIDE SEQUENCE</scope>
    <source>
        <tissue evidence="1">Leaf extractions</tissue>
    </source>
</reference>
<dbReference type="InParanoid" id="A0A059A7U5"/>
<dbReference type="PANTHER" id="PTHR36807">
    <property type="entry name" value="PHOSPHOGLYCOLATE PHOSPHATASE"/>
    <property type="match status" value="1"/>
</dbReference>
<protein>
    <submittedName>
        <fullName evidence="1">Uncharacterized protein</fullName>
    </submittedName>
</protein>
<dbReference type="Pfam" id="PF12452">
    <property type="entry name" value="DUF3685"/>
    <property type="match status" value="2"/>
</dbReference>
<gene>
    <name evidence="1" type="ORF">EUGRSUZ_K03608</name>
</gene>
<organism evidence="1">
    <name type="scientific">Eucalyptus grandis</name>
    <name type="common">Flooded gum</name>
    <dbReference type="NCBI Taxonomy" id="71139"/>
    <lineage>
        <taxon>Eukaryota</taxon>
        <taxon>Viridiplantae</taxon>
        <taxon>Streptophyta</taxon>
        <taxon>Embryophyta</taxon>
        <taxon>Tracheophyta</taxon>
        <taxon>Spermatophyta</taxon>
        <taxon>Magnoliopsida</taxon>
        <taxon>eudicotyledons</taxon>
        <taxon>Gunneridae</taxon>
        <taxon>Pentapetalae</taxon>
        <taxon>rosids</taxon>
        <taxon>malvids</taxon>
        <taxon>Myrtales</taxon>
        <taxon>Myrtaceae</taxon>
        <taxon>Myrtoideae</taxon>
        <taxon>Eucalypteae</taxon>
        <taxon>Eucalyptus</taxon>
    </lineage>
</organism>